<feature type="domain" description="LpxI C-terminal" evidence="12">
    <location>
        <begin position="153"/>
        <end position="282"/>
    </location>
</feature>
<comment type="function">
    <text evidence="1">Condensation of UDP-2,3-diacylglucosamine and 2,3-diacylglucosamine-1-phosphate to form lipid A disaccharide, a precursor of lipid A, a phosphorylated glycolipid that anchors the lipopolysaccharide to the outer membrane of the cell.</text>
</comment>
<proteinExistence type="inferred from homology"/>
<evidence type="ECO:0000256" key="5">
    <source>
        <dbReference type="ARBA" id="ARBA00022516"/>
    </source>
</evidence>
<evidence type="ECO:0000256" key="10">
    <source>
        <dbReference type="ARBA" id="ARBA00048975"/>
    </source>
</evidence>
<comment type="caution">
    <text evidence="14">The sequence shown here is derived from an EMBL/GenBank/DDBJ whole genome shotgun (WGS) entry which is preliminary data.</text>
</comment>
<keyword evidence="8" id="KW-0808">Transferase</keyword>
<evidence type="ECO:0000313" key="14">
    <source>
        <dbReference type="EMBL" id="MBB4285592.1"/>
    </source>
</evidence>
<protein>
    <recommendedName>
        <fullName evidence="4 11">Lipid-A-disaccharide synthase</fullName>
        <ecNumber evidence="3 11">2.4.1.182</ecNumber>
    </recommendedName>
</protein>
<dbReference type="RefSeq" id="WP_343056296.1">
    <property type="nucleotide sequence ID" value="NZ_JACIGI010000008.1"/>
</dbReference>
<organism evidence="14 15">
    <name type="scientific">Roseospira goensis</name>
    <dbReference type="NCBI Taxonomy" id="391922"/>
    <lineage>
        <taxon>Bacteria</taxon>
        <taxon>Pseudomonadati</taxon>
        <taxon>Pseudomonadota</taxon>
        <taxon>Alphaproteobacteria</taxon>
        <taxon>Rhodospirillales</taxon>
        <taxon>Rhodospirillaceae</taxon>
        <taxon>Roseospira</taxon>
    </lineage>
</organism>
<comment type="similarity">
    <text evidence="2">Belongs to the LpxB family.</text>
</comment>
<dbReference type="Proteomes" id="UP000555728">
    <property type="component" value="Unassembled WGS sequence"/>
</dbReference>
<evidence type="ECO:0000256" key="11">
    <source>
        <dbReference type="NCBIfam" id="TIGR00215"/>
    </source>
</evidence>
<dbReference type="GO" id="GO:0016020">
    <property type="term" value="C:membrane"/>
    <property type="evidence" value="ECO:0007669"/>
    <property type="project" value="GOC"/>
</dbReference>
<dbReference type="NCBIfam" id="TIGR00215">
    <property type="entry name" value="lpxB"/>
    <property type="match status" value="1"/>
</dbReference>
<dbReference type="Gene3D" id="3.40.50.20">
    <property type="match status" value="1"/>
</dbReference>
<dbReference type="InterPro" id="IPR003835">
    <property type="entry name" value="Glyco_trans_19"/>
</dbReference>
<evidence type="ECO:0000256" key="8">
    <source>
        <dbReference type="ARBA" id="ARBA00022679"/>
    </source>
</evidence>
<dbReference type="Gene3D" id="3.40.140.80">
    <property type="match status" value="1"/>
</dbReference>
<comment type="catalytic activity">
    <reaction evidence="10">
        <text>a lipid X + a UDP-2-N,3-O-bis[(3R)-3-hydroxyacyl]-alpha-D-glucosamine = a lipid A disaccharide + UDP + H(+)</text>
        <dbReference type="Rhea" id="RHEA:67828"/>
        <dbReference type="ChEBI" id="CHEBI:15378"/>
        <dbReference type="ChEBI" id="CHEBI:58223"/>
        <dbReference type="ChEBI" id="CHEBI:137748"/>
        <dbReference type="ChEBI" id="CHEBI:176338"/>
        <dbReference type="ChEBI" id="CHEBI:176343"/>
        <dbReference type="EC" id="2.4.1.182"/>
    </reaction>
</comment>
<dbReference type="InterPro" id="IPR043167">
    <property type="entry name" value="LpxI_C_sf"/>
</dbReference>
<evidence type="ECO:0000313" key="15">
    <source>
        <dbReference type="Proteomes" id="UP000555728"/>
    </source>
</evidence>
<accession>A0A7W6RYQ2</accession>
<dbReference type="GO" id="GO:0005543">
    <property type="term" value="F:phospholipid binding"/>
    <property type="evidence" value="ECO:0007669"/>
    <property type="project" value="TreeGrafter"/>
</dbReference>
<dbReference type="GO" id="GO:0008915">
    <property type="term" value="F:lipid-A-disaccharide synthase activity"/>
    <property type="evidence" value="ECO:0007669"/>
    <property type="project" value="UniProtKB-UniRule"/>
</dbReference>
<evidence type="ECO:0000256" key="2">
    <source>
        <dbReference type="ARBA" id="ARBA00007868"/>
    </source>
</evidence>
<reference evidence="14 15" key="1">
    <citation type="submission" date="2020-08" db="EMBL/GenBank/DDBJ databases">
        <title>Genome sequencing of Purple Non-Sulfur Bacteria from various extreme environments.</title>
        <authorList>
            <person name="Mayer M."/>
        </authorList>
    </citation>
    <scope>NUCLEOTIDE SEQUENCE [LARGE SCALE GENOMIC DNA]</scope>
    <source>
        <strain evidence="14 15">JA135</strain>
    </source>
</reference>
<evidence type="ECO:0000256" key="7">
    <source>
        <dbReference type="ARBA" id="ARBA00022676"/>
    </source>
</evidence>
<dbReference type="PANTHER" id="PTHR30372">
    <property type="entry name" value="LIPID-A-DISACCHARIDE SYNTHASE"/>
    <property type="match status" value="1"/>
</dbReference>
<dbReference type="EMBL" id="JACIGI010000008">
    <property type="protein sequence ID" value="MBB4285592.1"/>
    <property type="molecule type" value="Genomic_DNA"/>
</dbReference>
<dbReference type="GO" id="GO:0009245">
    <property type="term" value="P:lipid A biosynthetic process"/>
    <property type="evidence" value="ECO:0007669"/>
    <property type="project" value="UniProtKB-UniRule"/>
</dbReference>
<evidence type="ECO:0000259" key="12">
    <source>
        <dbReference type="Pfam" id="PF06230"/>
    </source>
</evidence>
<evidence type="ECO:0000256" key="3">
    <source>
        <dbReference type="ARBA" id="ARBA00012687"/>
    </source>
</evidence>
<keyword evidence="15" id="KW-1185">Reference proteome</keyword>
<name>A0A7W6RYQ2_9PROT</name>
<keyword evidence="9" id="KW-0443">Lipid metabolism</keyword>
<evidence type="ECO:0000259" key="13">
    <source>
        <dbReference type="Pfam" id="PF17930"/>
    </source>
</evidence>
<dbReference type="InterPro" id="IPR041255">
    <property type="entry name" value="LpxI_N"/>
</dbReference>
<dbReference type="Pfam" id="PF06230">
    <property type="entry name" value="LpxI_C"/>
    <property type="match status" value="1"/>
</dbReference>
<evidence type="ECO:0000256" key="6">
    <source>
        <dbReference type="ARBA" id="ARBA00022556"/>
    </source>
</evidence>
<feature type="domain" description="LpxI N-terminal" evidence="13">
    <location>
        <begin position="18"/>
        <end position="146"/>
    </location>
</feature>
<dbReference type="Pfam" id="PF02684">
    <property type="entry name" value="LpxB"/>
    <property type="match status" value="1"/>
</dbReference>
<dbReference type="Pfam" id="PF17930">
    <property type="entry name" value="LpxI_N"/>
    <property type="match status" value="1"/>
</dbReference>
<dbReference type="EC" id="2.4.1.182" evidence="3 11"/>
<gene>
    <name evidence="14" type="ORF">GGD88_001311</name>
</gene>
<keyword evidence="5" id="KW-0444">Lipid biosynthesis</keyword>
<evidence type="ECO:0000256" key="1">
    <source>
        <dbReference type="ARBA" id="ARBA00002056"/>
    </source>
</evidence>
<dbReference type="PANTHER" id="PTHR30372:SF4">
    <property type="entry name" value="LIPID-A-DISACCHARIDE SYNTHASE, MITOCHONDRIAL-RELATED"/>
    <property type="match status" value="1"/>
</dbReference>
<keyword evidence="6" id="KW-0441">Lipid A biosynthesis</keyword>
<dbReference type="InterPro" id="IPR010415">
    <property type="entry name" value="LpxI_C"/>
</dbReference>
<sequence>MAPLDPARPSPPDPATPLALIAGRGDLPRRVAARCVADGRPLHVIVIRDHGDPAAYAALGLPSVTLRLGQGGAALAYLRRHGVRDLVLAGGVRRPSLTSLWPDAYTTRFVARVGMRALGDDGLLRAVIRQMEAEGLRVHPVHALLGEALGSPGVQGVTAPDDAAWTDIHRGWAVAGALGAADVGQSVVVQQGVVLGVEAVEGTDALLDRCTGLRRHGPGGVLVKRCKPGQDRRADLPTLGPETVGMAHAAGLRGIAYEAGATLVLAPEEMAAQADALGLFLVGVTRDEIDPPAAPAAAPPAADGAETAAADDEAGPLVYVIAGEPSGDALSARLMAALRRRLDGRVRFAGIGGEAMAELGLVSRLDQRELAIMGFFEVLPRALALKRRIAETVADIEASRPAVVVTVDSWGFTGRVARALKARGSTVPRVHYVAPMVWAWKETRKHAVAARVDHLLTLWPFECAYFSPLGLACTHVGHAVVESGADAGDGPGFRAMHGIPSAAPVLVVLPGSRRTEVGRLLPVFRAAVARLAAERPGLRVVVPTVATVVDTVTAAIADWPVPTTVVRGAAARHDAFAAATAALAASGTVSLELAMADVPHVLAYRVNPLSAALFRALTSLRHAGPVNILMDRAVVPELLQGACTPAALAAAVAPLLDGDAAATRQRDDLKAARHRLVGTEGVAPSDKAAEVIARVLKP</sequence>
<dbReference type="SUPFAM" id="SSF53756">
    <property type="entry name" value="UDP-Glycosyltransferase/glycogen phosphorylase"/>
    <property type="match status" value="1"/>
</dbReference>
<keyword evidence="7" id="KW-0328">Glycosyltransferase</keyword>
<evidence type="ECO:0000256" key="4">
    <source>
        <dbReference type="ARBA" id="ARBA00020902"/>
    </source>
</evidence>
<dbReference type="AlphaFoldDB" id="A0A7W6RYQ2"/>
<evidence type="ECO:0000256" key="9">
    <source>
        <dbReference type="ARBA" id="ARBA00023098"/>
    </source>
</evidence>